<dbReference type="GO" id="GO:0015344">
    <property type="term" value="F:siderophore uptake transmembrane transporter activity"/>
    <property type="evidence" value="ECO:0007669"/>
    <property type="project" value="TreeGrafter"/>
</dbReference>
<dbReference type="PANTHER" id="PTHR32552">
    <property type="entry name" value="FERRICHROME IRON RECEPTOR-RELATED"/>
    <property type="match status" value="1"/>
</dbReference>
<dbReference type="GO" id="GO:0009279">
    <property type="term" value="C:cell outer membrane"/>
    <property type="evidence" value="ECO:0007669"/>
    <property type="project" value="UniProtKB-SubCell"/>
</dbReference>
<feature type="region of interest" description="Disordered" evidence="14">
    <location>
        <begin position="540"/>
        <end position="568"/>
    </location>
</feature>
<dbReference type="Gene3D" id="2.40.170.20">
    <property type="entry name" value="TonB-dependent receptor, beta-barrel domain"/>
    <property type="match status" value="1"/>
</dbReference>
<dbReference type="InterPro" id="IPR037066">
    <property type="entry name" value="Plug_dom_sf"/>
</dbReference>
<keyword evidence="2 12" id="KW-0813">Transport</keyword>
<evidence type="ECO:0000256" key="13">
    <source>
        <dbReference type="RuleBase" id="RU003357"/>
    </source>
</evidence>
<evidence type="ECO:0000256" key="8">
    <source>
        <dbReference type="ARBA" id="ARBA00023065"/>
    </source>
</evidence>
<dbReference type="Proteomes" id="UP000500767">
    <property type="component" value="Chromosome"/>
</dbReference>
<reference evidence="17 18" key="1">
    <citation type="journal article" date="2014" name="World J. Microbiol. Biotechnol.">
        <title>Biodiversity and physiological characteristics of Antarctic and Arctic lichens-associated bacteria.</title>
        <authorList>
            <person name="Lee Y.M."/>
            <person name="Kim E.H."/>
            <person name="Lee H.K."/>
            <person name="Hong S.G."/>
        </authorList>
    </citation>
    <scope>NUCLEOTIDE SEQUENCE [LARGE SCALE GENOMIC DNA]</scope>
    <source>
        <strain evidence="17 18">PAMC 26569</strain>
    </source>
</reference>
<evidence type="ECO:0000256" key="9">
    <source>
        <dbReference type="ARBA" id="ARBA00023077"/>
    </source>
</evidence>
<protein>
    <submittedName>
        <fullName evidence="17">TonB-dependent receptor</fullName>
    </submittedName>
</protein>
<dbReference type="AlphaFoldDB" id="A0A6M8HLK6"/>
<feature type="compositionally biased region" description="Low complexity" evidence="14">
    <location>
        <begin position="557"/>
        <end position="568"/>
    </location>
</feature>
<feature type="domain" description="TonB-dependent receptor plug" evidence="16">
    <location>
        <begin position="83"/>
        <end position="188"/>
    </location>
</feature>
<keyword evidence="17" id="KW-0675">Receptor</keyword>
<accession>A0A6M8HLK6</accession>
<dbReference type="InterPro" id="IPR012910">
    <property type="entry name" value="Plug_dom"/>
</dbReference>
<gene>
    <name evidence="17" type="ORF">HN018_03440</name>
</gene>
<dbReference type="Pfam" id="PF00593">
    <property type="entry name" value="TonB_dep_Rec_b-barrel"/>
    <property type="match status" value="1"/>
</dbReference>
<evidence type="ECO:0000256" key="14">
    <source>
        <dbReference type="SAM" id="MobiDB-lite"/>
    </source>
</evidence>
<evidence type="ECO:0000256" key="12">
    <source>
        <dbReference type="PROSITE-ProRule" id="PRU01360"/>
    </source>
</evidence>
<dbReference type="Gene3D" id="2.170.130.10">
    <property type="entry name" value="TonB-dependent receptor, plug domain"/>
    <property type="match status" value="1"/>
</dbReference>
<evidence type="ECO:0000256" key="7">
    <source>
        <dbReference type="ARBA" id="ARBA00023004"/>
    </source>
</evidence>
<keyword evidence="6" id="KW-0732">Signal</keyword>
<feature type="domain" description="TonB-dependent receptor-like beta-barrel" evidence="15">
    <location>
        <begin position="264"/>
        <end position="747"/>
    </location>
</feature>
<keyword evidence="4" id="KW-0410">Iron transport</keyword>
<keyword evidence="18" id="KW-1185">Reference proteome</keyword>
<dbReference type="InterPro" id="IPR000531">
    <property type="entry name" value="Beta-barrel_TonB"/>
</dbReference>
<evidence type="ECO:0000256" key="10">
    <source>
        <dbReference type="ARBA" id="ARBA00023136"/>
    </source>
</evidence>
<dbReference type="InterPro" id="IPR036942">
    <property type="entry name" value="Beta-barrel_TonB_sf"/>
</dbReference>
<dbReference type="Pfam" id="PF07715">
    <property type="entry name" value="Plug"/>
    <property type="match status" value="1"/>
</dbReference>
<keyword evidence="5 12" id="KW-0812">Transmembrane</keyword>
<evidence type="ECO:0000259" key="15">
    <source>
        <dbReference type="Pfam" id="PF00593"/>
    </source>
</evidence>
<organism evidence="17 18">
    <name type="scientific">Lichenicola cladoniae</name>
    <dbReference type="NCBI Taxonomy" id="1484109"/>
    <lineage>
        <taxon>Bacteria</taxon>
        <taxon>Pseudomonadati</taxon>
        <taxon>Pseudomonadota</taxon>
        <taxon>Alphaproteobacteria</taxon>
        <taxon>Acetobacterales</taxon>
        <taxon>Acetobacteraceae</taxon>
        <taxon>Lichenicola</taxon>
    </lineage>
</organism>
<evidence type="ECO:0000313" key="18">
    <source>
        <dbReference type="Proteomes" id="UP000500767"/>
    </source>
</evidence>
<dbReference type="EMBL" id="CP053708">
    <property type="protein sequence ID" value="QKE89222.1"/>
    <property type="molecule type" value="Genomic_DNA"/>
</dbReference>
<evidence type="ECO:0000256" key="6">
    <source>
        <dbReference type="ARBA" id="ARBA00022729"/>
    </source>
</evidence>
<evidence type="ECO:0000256" key="3">
    <source>
        <dbReference type="ARBA" id="ARBA00022452"/>
    </source>
</evidence>
<evidence type="ECO:0000313" key="17">
    <source>
        <dbReference type="EMBL" id="QKE89222.1"/>
    </source>
</evidence>
<dbReference type="PROSITE" id="PS52016">
    <property type="entry name" value="TONB_DEPENDENT_REC_3"/>
    <property type="match status" value="1"/>
</dbReference>
<dbReference type="PROSITE" id="PS51257">
    <property type="entry name" value="PROKAR_LIPOPROTEIN"/>
    <property type="match status" value="1"/>
</dbReference>
<evidence type="ECO:0000256" key="11">
    <source>
        <dbReference type="ARBA" id="ARBA00023237"/>
    </source>
</evidence>
<keyword evidence="3 12" id="KW-1134">Transmembrane beta strand</keyword>
<dbReference type="InterPro" id="IPR039426">
    <property type="entry name" value="TonB-dep_rcpt-like"/>
</dbReference>
<sequence length="797" mass="86189">MKHKVVFRSSLLSTTIIAIACFGDPPVSVAAEMPVVKEGKAIASPDKRSTPKAVRTAESSEEVSVVGTAHQSSGGGLLALSNSTKSSVTSTRAYILTQPATANPVRLIQLQPGAVAATQDPYGVEPGNLTVRGLNTNQIIFLFDGSPITNDGGFNATEAVDALNLEEVKLSPGSTNFDLPGSNGAAGTISMLLHNPSHQLGGMVNFTYGTNNSRQSFVRLETGDLGKSGIRGFVSYSNFFGDDWRSPGKIKRQHIDAKFIKDWRNGSETSFSATWTNLNYQLERPPTLAQYAAQGQDFNYDANYSAKDTNYYKFHQNVNDNIFLTLENKIVVSRAITVNFTPYLFYAKGLPGPGASVLSTSSAYYGTQKIQGLQLHTSSGAPTSSTLLYSSVPTKYVRPGVNANVNIDLDNHNRLTLGDWYAFTELSQSGQFNYVDASGSPGSLWGSKGSAVRLPNGQLYATSNVVSRLQTNNIYLGDHANYFGGRLAIEGGLKYEIFRASSFNRLPGATYNVTNNQTAPMPSFGVRYNLDNRSQVFFDAGDNTRTPDPSQITDAISSSTGKKTTTASRDQKIENSIVEELGYRYNDQYLAAQVSLFNYNFTNRQISTVVVQNGTMVTQYINGGGQTSRGVDVSIGSKPWHHLSLFASGEFLQATIDNNIADGADYLATTGRTATGSPKWTGNISLSYDDNHLFGNVQFHYFDSQYSTFTNDERLPSYKTVDMSLGYRLPPVGPVKNPTVQLNMINLANTHYLTGIYANQLTARSAKGIFGSTLAGTLPTYIVGSGFAAMVSVSASL</sequence>
<proteinExistence type="inferred from homology"/>
<keyword evidence="7" id="KW-0408">Iron</keyword>
<evidence type="ECO:0000256" key="5">
    <source>
        <dbReference type="ARBA" id="ARBA00022692"/>
    </source>
</evidence>
<evidence type="ECO:0000259" key="16">
    <source>
        <dbReference type="Pfam" id="PF07715"/>
    </source>
</evidence>
<comment type="subcellular location">
    <subcellularLocation>
        <location evidence="1 12">Cell outer membrane</location>
        <topology evidence="1 12">Multi-pass membrane protein</topology>
    </subcellularLocation>
</comment>
<dbReference type="RefSeq" id="WP_171833596.1">
    <property type="nucleotide sequence ID" value="NZ_CP053708.1"/>
</dbReference>
<feature type="compositionally biased region" description="Polar residues" evidence="14">
    <location>
        <begin position="543"/>
        <end position="556"/>
    </location>
</feature>
<keyword evidence="8" id="KW-0406">Ion transport</keyword>
<evidence type="ECO:0000256" key="1">
    <source>
        <dbReference type="ARBA" id="ARBA00004571"/>
    </source>
</evidence>
<evidence type="ECO:0000256" key="4">
    <source>
        <dbReference type="ARBA" id="ARBA00022496"/>
    </source>
</evidence>
<keyword evidence="11 12" id="KW-0998">Cell outer membrane</keyword>
<evidence type="ECO:0000256" key="2">
    <source>
        <dbReference type="ARBA" id="ARBA00022448"/>
    </source>
</evidence>
<dbReference type="PANTHER" id="PTHR32552:SF89">
    <property type="entry name" value="CATECHOLATE SIDEROPHORE RECEPTOR FIU"/>
    <property type="match status" value="1"/>
</dbReference>
<name>A0A6M8HLK6_9PROT</name>
<keyword evidence="10 12" id="KW-0472">Membrane</keyword>
<keyword evidence="9 13" id="KW-0798">TonB box</keyword>
<dbReference type="SUPFAM" id="SSF56935">
    <property type="entry name" value="Porins"/>
    <property type="match status" value="1"/>
</dbReference>
<comment type="similarity">
    <text evidence="12 13">Belongs to the TonB-dependent receptor family.</text>
</comment>
<dbReference type="KEGG" id="lck:HN018_03440"/>